<dbReference type="Gene3D" id="1.10.1660.10">
    <property type="match status" value="1"/>
</dbReference>
<name>A0A6N7PWR1_9BACT</name>
<dbReference type="AlphaFoldDB" id="A0A6N7PWR1"/>
<keyword evidence="3" id="KW-1185">Reference proteome</keyword>
<evidence type="ECO:0000313" key="3">
    <source>
        <dbReference type="Proteomes" id="UP000440224"/>
    </source>
</evidence>
<dbReference type="EMBL" id="WJIE01000012">
    <property type="protein sequence ID" value="MRG96518.1"/>
    <property type="molecule type" value="Genomic_DNA"/>
</dbReference>
<reference evidence="2 3" key="1">
    <citation type="submission" date="2019-10" db="EMBL/GenBank/DDBJ databases">
        <title>A soil myxobacterium in the family Polyangiaceae.</title>
        <authorList>
            <person name="Li Y."/>
            <person name="Wang J."/>
        </authorList>
    </citation>
    <scope>NUCLEOTIDE SEQUENCE [LARGE SCALE GENOMIC DNA]</scope>
    <source>
        <strain evidence="2 3">DSM 14734</strain>
    </source>
</reference>
<evidence type="ECO:0000259" key="1">
    <source>
        <dbReference type="Pfam" id="PF13411"/>
    </source>
</evidence>
<dbReference type="OrthoDB" id="7595417at2"/>
<comment type="caution">
    <text evidence="2">The sequence shown here is derived from an EMBL/GenBank/DDBJ whole genome shotgun (WGS) entry which is preliminary data.</text>
</comment>
<organism evidence="2 3">
    <name type="scientific">Polyangium spumosum</name>
    <dbReference type="NCBI Taxonomy" id="889282"/>
    <lineage>
        <taxon>Bacteria</taxon>
        <taxon>Pseudomonadati</taxon>
        <taxon>Myxococcota</taxon>
        <taxon>Polyangia</taxon>
        <taxon>Polyangiales</taxon>
        <taxon>Polyangiaceae</taxon>
        <taxon>Polyangium</taxon>
    </lineage>
</organism>
<dbReference type="GO" id="GO:0003677">
    <property type="term" value="F:DNA binding"/>
    <property type="evidence" value="ECO:0007669"/>
    <property type="project" value="InterPro"/>
</dbReference>
<dbReference type="RefSeq" id="WP_153823329.1">
    <property type="nucleotide sequence ID" value="NZ_WJIE01000012.1"/>
</dbReference>
<accession>A0A6N7PWR1</accession>
<sequence>MDTYTAGHAVRISGLRYRKLDELLRSGLLKPSAGGGQGRGSPRRFTARDLLALRLARELTKAGIRVRMMVGVLRYVQRGRGFPELRELVNAAIWTDGQRIVLFDKSTKKSAPGSGERCVSHLVDLGPAAEHVRRGIERIVNTAPRRRKNTNDR</sequence>
<feature type="domain" description="HTH merR-type" evidence="1">
    <location>
        <begin position="4"/>
        <end position="73"/>
    </location>
</feature>
<proteinExistence type="predicted"/>
<dbReference type="Pfam" id="PF13411">
    <property type="entry name" value="MerR_1"/>
    <property type="match status" value="1"/>
</dbReference>
<dbReference type="GO" id="GO:0006355">
    <property type="term" value="P:regulation of DNA-templated transcription"/>
    <property type="evidence" value="ECO:0007669"/>
    <property type="project" value="InterPro"/>
</dbReference>
<dbReference type="InterPro" id="IPR000551">
    <property type="entry name" value="MerR-type_HTH_dom"/>
</dbReference>
<gene>
    <name evidence="2" type="ORF">GF068_32025</name>
</gene>
<dbReference type="Proteomes" id="UP000440224">
    <property type="component" value="Unassembled WGS sequence"/>
</dbReference>
<protein>
    <submittedName>
        <fullName evidence="2">MerR family transcriptional regulator</fullName>
    </submittedName>
</protein>
<evidence type="ECO:0000313" key="2">
    <source>
        <dbReference type="EMBL" id="MRG96518.1"/>
    </source>
</evidence>